<proteinExistence type="predicted"/>
<dbReference type="RefSeq" id="WP_243548096.1">
    <property type="nucleotide sequence ID" value="NZ_CP094532.1"/>
</dbReference>
<gene>
    <name evidence="1" type="ORF">MTP09_09085</name>
</gene>
<reference evidence="1 2" key="1">
    <citation type="submission" date="2022-03" db="EMBL/GenBank/DDBJ databases">
        <title>Chryseobacterium sp. isolated from particulate matters in swine house.</title>
        <authorList>
            <person name="Won M."/>
            <person name="Kim S.-J."/>
            <person name="Kwon S.-W."/>
        </authorList>
    </citation>
    <scope>NUCLEOTIDE SEQUENCE [LARGE SCALE GENOMIC DNA]</scope>
    <source>
        <strain evidence="1 2">SC2-2</strain>
    </source>
</reference>
<dbReference type="PROSITE" id="PS51257">
    <property type="entry name" value="PROKAR_LIPOPROTEIN"/>
    <property type="match status" value="1"/>
</dbReference>
<dbReference type="Pfam" id="PF13852">
    <property type="entry name" value="DUF4197"/>
    <property type="match status" value="1"/>
</dbReference>
<dbReference type="InterPro" id="IPR025245">
    <property type="entry name" value="DUF4197"/>
</dbReference>
<name>A0ABY4BMF8_9FLAO</name>
<protein>
    <submittedName>
        <fullName evidence="1">DUF4197 domain-containing protein</fullName>
    </submittedName>
</protein>
<dbReference type="EMBL" id="CP094532">
    <property type="protein sequence ID" value="UOE40074.1"/>
    <property type="molecule type" value="Genomic_DNA"/>
</dbReference>
<organism evidence="1 2">
    <name type="scientific">Chryseobacterium suipulveris</name>
    <dbReference type="NCBI Taxonomy" id="2929800"/>
    <lineage>
        <taxon>Bacteria</taxon>
        <taxon>Pseudomonadati</taxon>
        <taxon>Bacteroidota</taxon>
        <taxon>Flavobacteriia</taxon>
        <taxon>Flavobacteriales</taxon>
        <taxon>Weeksellaceae</taxon>
        <taxon>Chryseobacterium group</taxon>
        <taxon>Chryseobacterium</taxon>
    </lineage>
</organism>
<sequence>MRRYTILVATMAVATLGTTTQSCMTLATSSVGLSILKQILLGGITKGLNIFSDKNSFLANQLIEAALPQQLKDINNTLQNLGLGNLVQKEKEYIAQAAAFTVDVSRPILTNAVNSLTAEDAARIVQGGSGAATMILKERTSQQLMAAIAPKVDAKLNEFGIVKSLNTALAGTNILGGLFGGQNNTGSVTGGISRFASEQMVNGLFNIIQNHEQQNSSQILNSLGGLGTAR</sequence>
<accession>A0ABY4BMF8</accession>
<dbReference type="Proteomes" id="UP000831460">
    <property type="component" value="Chromosome"/>
</dbReference>
<keyword evidence="2" id="KW-1185">Reference proteome</keyword>
<evidence type="ECO:0000313" key="1">
    <source>
        <dbReference type="EMBL" id="UOE40074.1"/>
    </source>
</evidence>
<evidence type="ECO:0000313" key="2">
    <source>
        <dbReference type="Proteomes" id="UP000831460"/>
    </source>
</evidence>